<keyword evidence="3" id="KW-1185">Reference proteome</keyword>
<sequence length="79" mass="8714">MASLCPPGSITFEDVAVYFSWEEWALLNETQKLLYCNVMLENFALMASLDLHLLSVLYPTLSPALGSSLCPLCPPCCDL</sequence>
<gene>
    <name evidence="2" type="ORF">FD754_017009</name>
</gene>
<dbReference type="AlphaFoldDB" id="A0A5N3VSK4"/>
<protein>
    <recommendedName>
        <fullName evidence="1">KRAB domain-containing protein</fullName>
    </recommendedName>
</protein>
<dbReference type="Pfam" id="PF01352">
    <property type="entry name" value="KRAB"/>
    <property type="match status" value="1"/>
</dbReference>
<name>A0A5N3VSK4_MUNMU</name>
<organism evidence="2 3">
    <name type="scientific">Muntiacus muntjak</name>
    <name type="common">Barking deer</name>
    <name type="synonym">Indian muntjac</name>
    <dbReference type="NCBI Taxonomy" id="9888"/>
    <lineage>
        <taxon>Eukaryota</taxon>
        <taxon>Metazoa</taxon>
        <taxon>Chordata</taxon>
        <taxon>Craniata</taxon>
        <taxon>Vertebrata</taxon>
        <taxon>Euteleostomi</taxon>
        <taxon>Mammalia</taxon>
        <taxon>Eutheria</taxon>
        <taxon>Laurasiatheria</taxon>
        <taxon>Artiodactyla</taxon>
        <taxon>Ruminantia</taxon>
        <taxon>Pecora</taxon>
        <taxon>Cervidae</taxon>
        <taxon>Muntiacinae</taxon>
        <taxon>Muntiacus</taxon>
    </lineage>
</organism>
<accession>A0A5N3VSK4</accession>
<proteinExistence type="predicted"/>
<dbReference type="SMART" id="SM00349">
    <property type="entry name" value="KRAB"/>
    <property type="match status" value="1"/>
</dbReference>
<evidence type="ECO:0000259" key="1">
    <source>
        <dbReference type="PROSITE" id="PS50805"/>
    </source>
</evidence>
<dbReference type="Gene3D" id="6.10.140.140">
    <property type="match status" value="1"/>
</dbReference>
<dbReference type="PANTHER" id="PTHR23232:SF143">
    <property type="entry name" value="KRAB DOMAIN-CONTAINING PROTEIN"/>
    <property type="match status" value="1"/>
</dbReference>
<dbReference type="EMBL" id="VCEA01000002">
    <property type="protein sequence ID" value="KAB0352152.1"/>
    <property type="molecule type" value="Genomic_DNA"/>
</dbReference>
<dbReference type="InterPro" id="IPR036051">
    <property type="entry name" value="KRAB_dom_sf"/>
</dbReference>
<dbReference type="InterPro" id="IPR050169">
    <property type="entry name" value="Krueppel_C2H2_ZnF"/>
</dbReference>
<dbReference type="PANTHER" id="PTHR23232">
    <property type="entry name" value="KRAB DOMAIN C2H2 ZINC FINGER"/>
    <property type="match status" value="1"/>
</dbReference>
<feature type="domain" description="KRAB" evidence="1">
    <location>
        <begin position="10"/>
        <end position="79"/>
    </location>
</feature>
<reference evidence="2 3" key="1">
    <citation type="submission" date="2019-06" db="EMBL/GenBank/DDBJ databases">
        <title>Discovery of a novel chromosome fission-fusion reversal in muntjac.</title>
        <authorList>
            <person name="Mudd A.B."/>
            <person name="Bredeson J.V."/>
            <person name="Baum R."/>
            <person name="Hockemeyer D."/>
            <person name="Rokhsar D.S."/>
        </authorList>
    </citation>
    <scope>NUCLEOTIDE SEQUENCE [LARGE SCALE GENOMIC DNA]</scope>
    <source>
        <strain evidence="2">UTSW_UCB_Mm</strain>
        <tissue evidence="2">Fibroblast cell line</tissue>
    </source>
</reference>
<dbReference type="PROSITE" id="PS50805">
    <property type="entry name" value="KRAB"/>
    <property type="match status" value="1"/>
</dbReference>
<dbReference type="InterPro" id="IPR001909">
    <property type="entry name" value="KRAB"/>
</dbReference>
<dbReference type="GO" id="GO:0006355">
    <property type="term" value="P:regulation of DNA-templated transcription"/>
    <property type="evidence" value="ECO:0007669"/>
    <property type="project" value="InterPro"/>
</dbReference>
<dbReference type="Proteomes" id="UP000326458">
    <property type="component" value="Unassembled WGS sequence"/>
</dbReference>
<comment type="caution">
    <text evidence="2">The sequence shown here is derived from an EMBL/GenBank/DDBJ whole genome shotgun (WGS) entry which is preliminary data.</text>
</comment>
<dbReference type="CDD" id="cd07765">
    <property type="entry name" value="KRAB_A-box"/>
    <property type="match status" value="1"/>
</dbReference>
<evidence type="ECO:0000313" key="3">
    <source>
        <dbReference type="Proteomes" id="UP000326458"/>
    </source>
</evidence>
<dbReference type="SUPFAM" id="SSF109640">
    <property type="entry name" value="KRAB domain (Kruppel-associated box)"/>
    <property type="match status" value="1"/>
</dbReference>
<evidence type="ECO:0000313" key="2">
    <source>
        <dbReference type="EMBL" id="KAB0352152.1"/>
    </source>
</evidence>